<dbReference type="SUPFAM" id="SSF51126">
    <property type="entry name" value="Pectin lyase-like"/>
    <property type="match status" value="1"/>
</dbReference>
<dbReference type="InterPro" id="IPR011459">
    <property type="entry name" value="DUF1565"/>
</dbReference>
<evidence type="ECO:0000259" key="1">
    <source>
        <dbReference type="Pfam" id="PF07602"/>
    </source>
</evidence>
<dbReference type="EMBL" id="QBMP01000205">
    <property type="protein sequence ID" value="PZO49702.1"/>
    <property type="molecule type" value="Genomic_DNA"/>
</dbReference>
<evidence type="ECO:0000313" key="3">
    <source>
        <dbReference type="Proteomes" id="UP000249794"/>
    </source>
</evidence>
<accession>A0A2W4WZA5</accession>
<organism evidence="2 3">
    <name type="scientific">Phormidesmis priestleyi</name>
    <dbReference type="NCBI Taxonomy" id="268141"/>
    <lineage>
        <taxon>Bacteria</taxon>
        <taxon>Bacillati</taxon>
        <taxon>Cyanobacteriota</taxon>
        <taxon>Cyanophyceae</taxon>
        <taxon>Leptolyngbyales</taxon>
        <taxon>Leptolyngbyaceae</taxon>
        <taxon>Phormidesmis</taxon>
    </lineage>
</organism>
<feature type="non-terminal residue" evidence="2">
    <location>
        <position position="72"/>
    </location>
</feature>
<reference evidence="2 3" key="2">
    <citation type="submission" date="2018-06" db="EMBL/GenBank/DDBJ databases">
        <title>Metagenomic assembly of (sub)arctic Cyanobacteria and their associated microbiome from non-axenic cultures.</title>
        <authorList>
            <person name="Baurain D."/>
        </authorList>
    </citation>
    <scope>NUCLEOTIDE SEQUENCE [LARGE SCALE GENOMIC DNA]</scope>
    <source>
        <strain evidence="2">ULC027bin1</strain>
    </source>
</reference>
<protein>
    <recommendedName>
        <fullName evidence="1">DUF1565 domain-containing protein</fullName>
    </recommendedName>
</protein>
<dbReference type="InterPro" id="IPR012334">
    <property type="entry name" value="Pectin_lyas_fold"/>
</dbReference>
<sequence>MSVLYVSPTGQDSHEGTANFPLKTVTRALQQAQFGSVVQLLAGTYQTDEQFPLMVPEGVTIAGAAAETVTIL</sequence>
<gene>
    <name evidence="2" type="ORF">DCF15_16605</name>
</gene>
<dbReference type="Gene3D" id="2.160.20.10">
    <property type="entry name" value="Single-stranded right-handed beta-helix, Pectin lyase-like"/>
    <property type="match status" value="1"/>
</dbReference>
<name>A0A2W4WZA5_9CYAN</name>
<proteinExistence type="predicted"/>
<dbReference type="Pfam" id="PF07602">
    <property type="entry name" value="DUF1565"/>
    <property type="match status" value="1"/>
</dbReference>
<comment type="caution">
    <text evidence="2">The sequence shown here is derived from an EMBL/GenBank/DDBJ whole genome shotgun (WGS) entry which is preliminary data.</text>
</comment>
<dbReference type="InterPro" id="IPR011050">
    <property type="entry name" value="Pectin_lyase_fold/virulence"/>
</dbReference>
<feature type="domain" description="DUF1565" evidence="1">
    <location>
        <begin position="9"/>
        <end position="65"/>
    </location>
</feature>
<dbReference type="AlphaFoldDB" id="A0A2W4WZA5"/>
<dbReference type="Proteomes" id="UP000249794">
    <property type="component" value="Unassembled WGS sequence"/>
</dbReference>
<reference evidence="3" key="1">
    <citation type="submission" date="2018-04" db="EMBL/GenBank/DDBJ databases">
        <authorList>
            <person name="Cornet L."/>
        </authorList>
    </citation>
    <scope>NUCLEOTIDE SEQUENCE [LARGE SCALE GENOMIC DNA]</scope>
</reference>
<evidence type="ECO:0000313" key="2">
    <source>
        <dbReference type="EMBL" id="PZO49702.1"/>
    </source>
</evidence>